<dbReference type="Proteomes" id="UP000050535">
    <property type="component" value="Unassembled WGS sequence"/>
</dbReference>
<accession>A0A0P7H0N2</accession>
<evidence type="ECO:0008006" key="3">
    <source>
        <dbReference type="Google" id="ProtNLM"/>
    </source>
</evidence>
<evidence type="ECO:0000313" key="2">
    <source>
        <dbReference type="Proteomes" id="UP000050535"/>
    </source>
</evidence>
<organism evidence="1 2">
    <name type="scientific">Halolamina pelagica</name>
    <dbReference type="NCBI Taxonomy" id="699431"/>
    <lineage>
        <taxon>Archaea</taxon>
        <taxon>Methanobacteriati</taxon>
        <taxon>Methanobacteriota</taxon>
        <taxon>Stenosarchaea group</taxon>
        <taxon>Halobacteria</taxon>
        <taxon>Halobacteriales</taxon>
        <taxon>Haloferacaceae</taxon>
    </lineage>
</organism>
<comment type="caution">
    <text evidence="1">The sequence shown here is derived from an EMBL/GenBank/DDBJ whole genome shotgun (WGS) entry which is preliminary data.</text>
</comment>
<evidence type="ECO:0000313" key="1">
    <source>
        <dbReference type="EMBL" id="KPN31750.1"/>
    </source>
</evidence>
<dbReference type="AlphaFoldDB" id="A0A0P7H0N2"/>
<dbReference type="RefSeq" id="WP_204374454.1">
    <property type="nucleotide sequence ID" value="NZ_LGUC01000001.1"/>
</dbReference>
<name>A0A0P7H0N2_9EURY</name>
<dbReference type="EMBL" id="LGUC01000001">
    <property type="protein sequence ID" value="KPN31750.1"/>
    <property type="molecule type" value="Genomic_DNA"/>
</dbReference>
<dbReference type="OrthoDB" id="157176at2157"/>
<gene>
    <name evidence="1" type="ORF">SY89_02501</name>
</gene>
<keyword evidence="2" id="KW-1185">Reference proteome</keyword>
<proteinExistence type="predicted"/>
<sequence>MAVCKREGFVIFVDGVPERADVGDVVDAEIVSFGPDRNSAEAEYVGN</sequence>
<protein>
    <recommendedName>
        <fullName evidence="3">TRAM domain-containing protein</fullName>
    </recommendedName>
</protein>
<reference evidence="2" key="1">
    <citation type="submission" date="2013-11" db="EMBL/GenBank/DDBJ databases">
        <authorList>
            <person name="Hoang H.T."/>
            <person name="Killian M.L."/>
            <person name="Madson D.M."/>
            <person name="Arruda P.H.E."/>
            <person name="Sun D."/>
            <person name="Schwartz K.J."/>
            <person name="Yoon K."/>
        </authorList>
    </citation>
    <scope>NUCLEOTIDE SEQUENCE [LARGE SCALE GENOMIC DNA]</scope>
    <source>
        <strain evidence="2">CDK2</strain>
    </source>
</reference>